<organism evidence="2 3">
    <name type="scientific">Didymella heteroderae</name>
    <dbReference type="NCBI Taxonomy" id="1769908"/>
    <lineage>
        <taxon>Eukaryota</taxon>
        <taxon>Fungi</taxon>
        <taxon>Dikarya</taxon>
        <taxon>Ascomycota</taxon>
        <taxon>Pezizomycotina</taxon>
        <taxon>Dothideomycetes</taxon>
        <taxon>Pleosporomycetidae</taxon>
        <taxon>Pleosporales</taxon>
        <taxon>Pleosporineae</taxon>
        <taxon>Didymellaceae</taxon>
        <taxon>Didymella</taxon>
    </lineage>
</organism>
<feature type="region of interest" description="Disordered" evidence="1">
    <location>
        <begin position="1"/>
        <end position="31"/>
    </location>
</feature>
<evidence type="ECO:0000313" key="2">
    <source>
        <dbReference type="EMBL" id="KAF3032379.1"/>
    </source>
</evidence>
<comment type="caution">
    <text evidence="2">The sequence shown here is derived from an EMBL/GenBank/DDBJ whole genome shotgun (WGS) entry which is preliminary data.</text>
</comment>
<name>A0A9P4WHG6_9PLEO</name>
<dbReference type="Proteomes" id="UP000758155">
    <property type="component" value="Unassembled WGS sequence"/>
</dbReference>
<feature type="compositionally biased region" description="Polar residues" evidence="1">
    <location>
        <begin position="9"/>
        <end position="19"/>
    </location>
</feature>
<feature type="region of interest" description="Disordered" evidence="1">
    <location>
        <begin position="47"/>
        <end position="69"/>
    </location>
</feature>
<dbReference type="AlphaFoldDB" id="A0A9P4WHG6"/>
<keyword evidence="3" id="KW-1185">Reference proteome</keyword>
<accession>A0A9P4WHG6</accession>
<evidence type="ECO:0000256" key="1">
    <source>
        <dbReference type="SAM" id="MobiDB-lite"/>
    </source>
</evidence>
<gene>
    <name evidence="2" type="ORF">E8E12_002381</name>
</gene>
<dbReference type="OrthoDB" id="4966at2759"/>
<sequence length="435" mass="49657">MDYPYGQKRSANFSPTTPSHPMPSLAQDNNGPRILRHHRHRRRNIAASVWGIETPPPPSTPASSSTPDSTLPAAYRSFSGPRAAFNIYKSLLRHPNLFFQFCIRLPYASIVSLYAIDKEFHYRLNKYSVGLIHEYALYHAPVASKIFAWILHPDLCISDPMLRPMDGRAWLARDVPGFRWVGMVLHRQEVVRGILTCLAVEGHRVPHLAFAVLCKFWGLMECKTTKLREAFLQDVGIWSSEEILIFQLFMVKLDMRFSDPILGNGIGELSHMLLTQNGLDMLYKVLTGEMRLDYDKVTDILVRTYVSEDFDLDTHPWLDDEIDNGVPEEFWGLLLREGWSVDGKRMESAVDMVITEGIRRGLDVQKYYLDFVLYGFVDEEGNNLPVPRKLCHGSAGKSVEMRWPSEQKRQAVLVSLRELAAAQNTAGPDEMEIDF</sequence>
<evidence type="ECO:0000313" key="3">
    <source>
        <dbReference type="Proteomes" id="UP000758155"/>
    </source>
</evidence>
<dbReference type="EMBL" id="SWKV01000102">
    <property type="protein sequence ID" value="KAF3032379.1"/>
    <property type="molecule type" value="Genomic_DNA"/>
</dbReference>
<protein>
    <submittedName>
        <fullName evidence="2">Uncharacterized protein</fullName>
    </submittedName>
</protein>
<proteinExistence type="predicted"/>
<reference evidence="2" key="1">
    <citation type="submission" date="2019-04" db="EMBL/GenBank/DDBJ databases">
        <title>Sequencing of skin fungus with MAO and IRED activity.</title>
        <authorList>
            <person name="Marsaioli A.J."/>
            <person name="Bonatto J.M.C."/>
            <person name="Reis Junior O."/>
        </authorList>
    </citation>
    <scope>NUCLEOTIDE SEQUENCE</scope>
    <source>
        <strain evidence="2">28M1</strain>
    </source>
</reference>